<dbReference type="SMART" id="SM00326">
    <property type="entry name" value="SH3"/>
    <property type="match status" value="1"/>
</dbReference>
<evidence type="ECO:0000256" key="1">
    <source>
        <dbReference type="ARBA" id="ARBA00022443"/>
    </source>
</evidence>
<dbReference type="Gene3D" id="1.20.1270.60">
    <property type="entry name" value="Arfaptin homology (AH) domain/BAR domain"/>
    <property type="match status" value="1"/>
</dbReference>
<evidence type="ECO:0000313" key="5">
    <source>
        <dbReference type="EMBL" id="CAI9723100.1"/>
    </source>
</evidence>
<dbReference type="PROSITE" id="PS50002">
    <property type="entry name" value="SH3"/>
    <property type="match status" value="1"/>
</dbReference>
<dbReference type="InterPro" id="IPR027681">
    <property type="entry name" value="IRSp53/IRTKS/Pinkbar"/>
</dbReference>
<dbReference type="SUPFAM" id="SSF50044">
    <property type="entry name" value="SH3-domain"/>
    <property type="match status" value="1"/>
</dbReference>
<dbReference type="InterPro" id="IPR036028">
    <property type="entry name" value="SH3-like_dom_sf"/>
</dbReference>
<feature type="region of interest" description="Disordered" evidence="3">
    <location>
        <begin position="520"/>
        <end position="551"/>
    </location>
</feature>
<keyword evidence="6" id="KW-1185">Reference proteome</keyword>
<name>A0AA36AVJ4_OCTVU</name>
<evidence type="ECO:0000256" key="3">
    <source>
        <dbReference type="SAM" id="MobiDB-lite"/>
    </source>
</evidence>
<dbReference type="GO" id="GO:0005654">
    <property type="term" value="C:nucleoplasm"/>
    <property type="evidence" value="ECO:0007669"/>
    <property type="project" value="TreeGrafter"/>
</dbReference>
<dbReference type="AlphaFoldDB" id="A0AA36AVJ4"/>
<dbReference type="PANTHER" id="PTHR14206:SF7">
    <property type="entry name" value="INSULIN RECEPTOR SUBSTRATE 53 KDA, ISOFORM A"/>
    <property type="match status" value="1"/>
</dbReference>
<dbReference type="GO" id="GO:0007009">
    <property type="term" value="P:plasma membrane organization"/>
    <property type="evidence" value="ECO:0007669"/>
    <property type="project" value="InterPro"/>
</dbReference>
<dbReference type="EMBL" id="OX597818">
    <property type="protein sequence ID" value="CAI9723100.1"/>
    <property type="molecule type" value="Genomic_DNA"/>
</dbReference>
<evidence type="ECO:0000256" key="2">
    <source>
        <dbReference type="PROSITE-ProRule" id="PRU00192"/>
    </source>
</evidence>
<dbReference type="SUPFAM" id="SSF103657">
    <property type="entry name" value="BAR/IMD domain-like"/>
    <property type="match status" value="1"/>
</dbReference>
<feature type="domain" description="SH3" evidence="4">
    <location>
        <begin position="330"/>
        <end position="391"/>
    </location>
</feature>
<dbReference type="Proteomes" id="UP001162480">
    <property type="component" value="Chromosome 5"/>
</dbReference>
<dbReference type="Pfam" id="PF08397">
    <property type="entry name" value="IMD"/>
    <property type="match status" value="1"/>
</dbReference>
<sequence length="575" mass="65425">MPPMVVRMRQHLKFLQKRKTKKVLIMKNSEEAHKVTEQIYKNLNDNFIPNMKQLSLSARNYYKALTNVSSAARSYSEALVKIGQTAINRSTGPTQNIGAALNDISQIYKQLEIQTEEKMKSLMQDISFPLENKLESDMKNIPSSLKKYNQEHKAIVVPFEKAQNTLSKMQKKKTRSKFSDKEAEYAQTISKAQMKLHDHRVSGLQKAMTEEWNSHSFLLECVCNMLILDHNHYAKLHSMIAPNIEQWAQLYAKNETIPPNIQDMFITGADLHNYTDTENDEMIKLGTLYNESKITSFPIQRSPDINEPVFTKRPGNIVYSKNSGKPVPDEVKAYVQAMHRHEATSDSQLSFQENDTIQLVGEKSEGWHYGFNLNSKKYGWLPLSFTKPITSDLGPQKMSSLDDQQLSNRVKSTGDLLKSHESPLNVPHRRSSITNNSFNDGSNSLLPASPLHQGPTHIADSQNSVPPGHPYQVINNKIPTPPPQPKLYSYSPRSSNNVPQFRRSPDNEYQNLSSLQPNNFELSQNRNMNPSLPFPPPPSNHPEADYSESLDYGYYARDDILNDNGYRGPNNRTST</sequence>
<gene>
    <name evidence="5" type="ORF">OCTVUL_1B011325</name>
</gene>
<feature type="region of interest" description="Disordered" evidence="3">
    <location>
        <begin position="413"/>
        <end position="508"/>
    </location>
</feature>
<dbReference type="GO" id="GO:0005829">
    <property type="term" value="C:cytosol"/>
    <property type="evidence" value="ECO:0007669"/>
    <property type="project" value="TreeGrafter"/>
</dbReference>
<keyword evidence="1 2" id="KW-0728">SH3 domain</keyword>
<feature type="compositionally biased region" description="Polar residues" evidence="3">
    <location>
        <begin position="432"/>
        <end position="446"/>
    </location>
</feature>
<dbReference type="InterPro" id="IPR013606">
    <property type="entry name" value="I-BAR_dom"/>
</dbReference>
<dbReference type="InterPro" id="IPR001452">
    <property type="entry name" value="SH3_domain"/>
</dbReference>
<evidence type="ECO:0000313" key="6">
    <source>
        <dbReference type="Proteomes" id="UP001162480"/>
    </source>
</evidence>
<accession>A0AA36AVJ4</accession>
<reference evidence="5" key="1">
    <citation type="submission" date="2023-08" db="EMBL/GenBank/DDBJ databases">
        <authorList>
            <person name="Alioto T."/>
            <person name="Alioto T."/>
            <person name="Gomez Garrido J."/>
        </authorList>
    </citation>
    <scope>NUCLEOTIDE SEQUENCE</scope>
</reference>
<protein>
    <submittedName>
        <fullName evidence="5">Brain-specific angiogenesis inhibitor 1-associated protein 2</fullName>
    </submittedName>
</protein>
<dbReference type="GO" id="GO:0030838">
    <property type="term" value="P:positive regulation of actin filament polymerization"/>
    <property type="evidence" value="ECO:0007669"/>
    <property type="project" value="TreeGrafter"/>
</dbReference>
<evidence type="ECO:0000259" key="4">
    <source>
        <dbReference type="PROSITE" id="PS50002"/>
    </source>
</evidence>
<dbReference type="GO" id="GO:0051764">
    <property type="term" value="P:actin crosslink formation"/>
    <property type="evidence" value="ECO:0007669"/>
    <property type="project" value="TreeGrafter"/>
</dbReference>
<dbReference type="InterPro" id="IPR027267">
    <property type="entry name" value="AH/BAR_dom_sf"/>
</dbReference>
<dbReference type="PANTHER" id="PTHR14206">
    <property type="entry name" value="BRAIN-SPECIFIC ANGIOGENESIS INHIBITOR 1-ASSOCIATED PROTEIN 2"/>
    <property type="match status" value="1"/>
</dbReference>
<dbReference type="GO" id="GO:0051017">
    <property type="term" value="P:actin filament bundle assembly"/>
    <property type="evidence" value="ECO:0007669"/>
    <property type="project" value="TreeGrafter"/>
</dbReference>
<dbReference type="Pfam" id="PF00018">
    <property type="entry name" value="SH3_1"/>
    <property type="match status" value="1"/>
</dbReference>
<dbReference type="Gene3D" id="2.30.30.40">
    <property type="entry name" value="SH3 Domains"/>
    <property type="match status" value="1"/>
</dbReference>
<organism evidence="5 6">
    <name type="scientific">Octopus vulgaris</name>
    <name type="common">Common octopus</name>
    <dbReference type="NCBI Taxonomy" id="6645"/>
    <lineage>
        <taxon>Eukaryota</taxon>
        <taxon>Metazoa</taxon>
        <taxon>Spiralia</taxon>
        <taxon>Lophotrochozoa</taxon>
        <taxon>Mollusca</taxon>
        <taxon>Cephalopoda</taxon>
        <taxon>Coleoidea</taxon>
        <taxon>Octopodiformes</taxon>
        <taxon>Octopoda</taxon>
        <taxon>Incirrata</taxon>
        <taxon>Octopodidae</taxon>
        <taxon>Octopus</taxon>
    </lineage>
</organism>
<proteinExistence type="predicted"/>